<evidence type="ECO:0000256" key="9">
    <source>
        <dbReference type="ARBA" id="ARBA00048305"/>
    </source>
</evidence>
<evidence type="ECO:0000256" key="10">
    <source>
        <dbReference type="NCBIfam" id="TIGR00551"/>
    </source>
</evidence>
<evidence type="ECO:0000256" key="11">
    <source>
        <dbReference type="RuleBase" id="RU362049"/>
    </source>
</evidence>
<dbReference type="PIRSF" id="PIRSF000171">
    <property type="entry name" value="SDHA_APRA_LASPO"/>
    <property type="match status" value="1"/>
</dbReference>
<dbReference type="InterPro" id="IPR036188">
    <property type="entry name" value="FAD/NAD-bd_sf"/>
</dbReference>
<feature type="domain" description="Fumarate reductase/succinate dehydrogenase flavoprotein-like C-terminal" evidence="13">
    <location>
        <begin position="436"/>
        <end position="518"/>
    </location>
</feature>
<comment type="cofactor">
    <cofactor evidence="1 11">
        <name>FAD</name>
        <dbReference type="ChEBI" id="CHEBI:57692"/>
    </cofactor>
</comment>
<evidence type="ECO:0000256" key="8">
    <source>
        <dbReference type="ARBA" id="ARBA00023002"/>
    </source>
</evidence>
<dbReference type="PANTHER" id="PTHR42716:SF2">
    <property type="entry name" value="L-ASPARTATE OXIDASE, CHLOROPLASTIC"/>
    <property type="match status" value="1"/>
</dbReference>
<evidence type="ECO:0000256" key="6">
    <source>
        <dbReference type="ARBA" id="ARBA00022642"/>
    </source>
</evidence>
<dbReference type="PANTHER" id="PTHR42716">
    <property type="entry name" value="L-ASPARTATE OXIDASE"/>
    <property type="match status" value="1"/>
</dbReference>
<dbReference type="Gene3D" id="3.50.50.60">
    <property type="entry name" value="FAD/NAD(P)-binding domain"/>
    <property type="match status" value="1"/>
</dbReference>
<comment type="subcellular location">
    <subcellularLocation>
        <location evidence="11">Cytoplasm</location>
    </subcellularLocation>
</comment>
<evidence type="ECO:0000259" key="12">
    <source>
        <dbReference type="Pfam" id="PF00890"/>
    </source>
</evidence>
<keyword evidence="7 11" id="KW-0274">FAD</keyword>
<keyword evidence="15" id="KW-1185">Reference proteome</keyword>
<evidence type="ECO:0000256" key="1">
    <source>
        <dbReference type="ARBA" id="ARBA00001974"/>
    </source>
</evidence>
<dbReference type="InterPro" id="IPR027477">
    <property type="entry name" value="Succ_DH/fumarate_Rdtase_cat_sf"/>
</dbReference>
<dbReference type="InterPro" id="IPR003953">
    <property type="entry name" value="FAD-dep_OxRdtase_2_FAD-bd"/>
</dbReference>
<dbReference type="InterPro" id="IPR015939">
    <property type="entry name" value="Fum_Rdtase/Succ_DH_flav-like_C"/>
</dbReference>
<comment type="function">
    <text evidence="11">Catalyzes the oxidation of L-aspartate to iminoaspartate.</text>
</comment>
<dbReference type="EMBL" id="CP089982">
    <property type="protein sequence ID" value="WXA98440.1"/>
    <property type="molecule type" value="Genomic_DNA"/>
</dbReference>
<dbReference type="Pfam" id="PF00890">
    <property type="entry name" value="FAD_binding_2"/>
    <property type="match status" value="1"/>
</dbReference>
<dbReference type="SUPFAM" id="SSF51905">
    <property type="entry name" value="FAD/NAD(P)-binding domain"/>
    <property type="match status" value="1"/>
</dbReference>
<dbReference type="RefSeq" id="WP_394849054.1">
    <property type="nucleotide sequence ID" value="NZ_CP089982.1"/>
</dbReference>
<evidence type="ECO:0000313" key="14">
    <source>
        <dbReference type="EMBL" id="WXA98440.1"/>
    </source>
</evidence>
<dbReference type="SUPFAM" id="SSF46977">
    <property type="entry name" value="Succinate dehydrogenase/fumarate reductase flavoprotein C-terminal domain"/>
    <property type="match status" value="1"/>
</dbReference>
<dbReference type="SUPFAM" id="SSF56425">
    <property type="entry name" value="Succinate dehydrogenase/fumarate reductase flavoprotein, catalytic domain"/>
    <property type="match status" value="1"/>
</dbReference>
<dbReference type="PRINTS" id="PR00411">
    <property type="entry name" value="PNDRDTASEI"/>
</dbReference>
<dbReference type="PRINTS" id="PR00368">
    <property type="entry name" value="FADPNR"/>
</dbReference>
<name>A0ABZ2KLF3_9BACT</name>
<evidence type="ECO:0000259" key="13">
    <source>
        <dbReference type="Pfam" id="PF02910"/>
    </source>
</evidence>
<evidence type="ECO:0000313" key="15">
    <source>
        <dbReference type="Proteomes" id="UP001379533"/>
    </source>
</evidence>
<gene>
    <name evidence="14" type="primary">nadB</name>
    <name evidence="14" type="ORF">LZC95_16575</name>
</gene>
<keyword evidence="6 11" id="KW-0662">Pyridine nucleotide biosynthesis</keyword>
<dbReference type="NCBIfam" id="TIGR00551">
    <property type="entry name" value="nadB"/>
    <property type="match status" value="1"/>
</dbReference>
<proteinExistence type="inferred from homology"/>
<evidence type="ECO:0000256" key="3">
    <source>
        <dbReference type="ARBA" id="ARBA00008562"/>
    </source>
</evidence>
<dbReference type="Pfam" id="PF02910">
    <property type="entry name" value="Succ_DH_flav_C"/>
    <property type="match status" value="1"/>
</dbReference>
<dbReference type="Gene3D" id="1.20.58.100">
    <property type="entry name" value="Fumarate reductase/succinate dehydrogenase flavoprotein-like, C-terminal domain"/>
    <property type="match status" value="1"/>
</dbReference>
<dbReference type="Gene3D" id="3.90.700.10">
    <property type="entry name" value="Succinate dehydrogenase/fumarate reductase flavoprotein, catalytic domain"/>
    <property type="match status" value="1"/>
</dbReference>
<protein>
    <recommendedName>
        <fullName evidence="4 10">L-aspartate oxidase</fullName>
        <ecNumber evidence="4 10">1.4.3.16</ecNumber>
    </recommendedName>
</protein>
<dbReference type="EC" id="1.4.3.16" evidence="4 10"/>
<keyword evidence="5 11" id="KW-0285">Flavoprotein</keyword>
<reference evidence="14 15" key="1">
    <citation type="submission" date="2021-12" db="EMBL/GenBank/DDBJ databases">
        <title>Discovery of the Pendulisporaceae a myxobacterial family with distinct sporulation behavior and unique specialized metabolism.</title>
        <authorList>
            <person name="Garcia R."/>
            <person name="Popoff A."/>
            <person name="Bader C.D."/>
            <person name="Loehr J."/>
            <person name="Walesch S."/>
            <person name="Walt C."/>
            <person name="Boldt J."/>
            <person name="Bunk B."/>
            <person name="Haeckl F.J.F.P.J."/>
            <person name="Gunesch A.P."/>
            <person name="Birkelbach J."/>
            <person name="Nuebel U."/>
            <person name="Pietschmann T."/>
            <person name="Bach T."/>
            <person name="Mueller R."/>
        </authorList>
    </citation>
    <scope>NUCLEOTIDE SEQUENCE [LARGE SCALE GENOMIC DNA]</scope>
    <source>
        <strain evidence="14 15">MSr12523</strain>
    </source>
</reference>
<comment type="pathway">
    <text evidence="2 11">Cofactor biosynthesis; NAD(+) biosynthesis; iminoaspartate from L-aspartate (oxidase route): step 1/1.</text>
</comment>
<dbReference type="InterPro" id="IPR037099">
    <property type="entry name" value="Fum_R/Succ_DH_flav-like_C_sf"/>
</dbReference>
<evidence type="ECO:0000256" key="4">
    <source>
        <dbReference type="ARBA" id="ARBA00012173"/>
    </source>
</evidence>
<accession>A0ABZ2KLF3</accession>
<keyword evidence="8 11" id="KW-0560">Oxidoreductase</keyword>
<evidence type="ECO:0000256" key="2">
    <source>
        <dbReference type="ARBA" id="ARBA00004950"/>
    </source>
</evidence>
<organism evidence="14 15">
    <name type="scientific">Pendulispora brunnea</name>
    <dbReference type="NCBI Taxonomy" id="2905690"/>
    <lineage>
        <taxon>Bacteria</taxon>
        <taxon>Pseudomonadati</taxon>
        <taxon>Myxococcota</taxon>
        <taxon>Myxococcia</taxon>
        <taxon>Myxococcales</taxon>
        <taxon>Sorangiineae</taxon>
        <taxon>Pendulisporaceae</taxon>
        <taxon>Pendulispora</taxon>
    </lineage>
</organism>
<dbReference type="Proteomes" id="UP001379533">
    <property type="component" value="Chromosome"/>
</dbReference>
<comment type="catalytic activity">
    <reaction evidence="9">
        <text>L-aspartate + O2 = iminosuccinate + H2O2</text>
        <dbReference type="Rhea" id="RHEA:25876"/>
        <dbReference type="ChEBI" id="CHEBI:15379"/>
        <dbReference type="ChEBI" id="CHEBI:16240"/>
        <dbReference type="ChEBI" id="CHEBI:29991"/>
        <dbReference type="ChEBI" id="CHEBI:77875"/>
        <dbReference type="EC" id="1.4.3.16"/>
    </reaction>
    <physiologicalReaction direction="left-to-right" evidence="9">
        <dbReference type="Rhea" id="RHEA:25877"/>
    </physiologicalReaction>
</comment>
<dbReference type="InterPro" id="IPR005288">
    <property type="entry name" value="NadB"/>
</dbReference>
<comment type="similarity">
    <text evidence="3 11">Belongs to the FAD-dependent oxidoreductase 2 family. NadB subfamily.</text>
</comment>
<evidence type="ECO:0000256" key="5">
    <source>
        <dbReference type="ARBA" id="ARBA00022630"/>
    </source>
</evidence>
<sequence>MQTTCDFLVIGSGVAGLTFALEAAAYGDVVLITKRSRDESNTKYAQGGIAAVLDADDSFEAHIKDTVVAGAGLNHPQAVEICVKEGPGRIAQLRSIGARFDRASGAPPDRNADLDLHLEGGHSARRIVHAEDMTGREVERALLEAVAAQPRIRILEEHMGVDLITLAKYGGPEVCAGAYVLDVSAGKVVTILARHTILASGGAGKVYLYTSNPDVATGDGLAMAYRAGAEIANMEFYQFHPTCLFNPQSKNFLITEAMRGEGAVLRRLDGTSFMKEHHPLADLAPRDIVARAIDHEMKRTGAEHVLLDITDKKPSFVKEHFPGIYAECLRYGIDITVQPIPVVPAAHYQCGGVSTDFDGRTTIPGLWAIGEVAHTGLHGANRLASNSLLEGLVFAHRAAEALKSVDRSAPWPDVPEWDVGEAGTSDEAVVITQNWDELRRFMWNYVGIVRSQKRLRRAARRINVLQEEIGEYYWNYFVTRDLLELRNIATVAQLIVECASARRESRGLHYNIDYPELDPRGARDTVVKRGVPAHLRGR</sequence>
<dbReference type="GO" id="GO:0008734">
    <property type="term" value="F:L-aspartate oxidase activity"/>
    <property type="evidence" value="ECO:0007669"/>
    <property type="project" value="UniProtKB-EC"/>
</dbReference>
<feature type="domain" description="FAD-dependent oxidoreductase 2 FAD-binding" evidence="12">
    <location>
        <begin position="6"/>
        <end position="388"/>
    </location>
</feature>
<dbReference type="NCBIfam" id="NF006567">
    <property type="entry name" value="PRK09077.1"/>
    <property type="match status" value="1"/>
</dbReference>
<evidence type="ECO:0000256" key="7">
    <source>
        <dbReference type="ARBA" id="ARBA00022827"/>
    </source>
</evidence>